<dbReference type="InterPro" id="IPR036259">
    <property type="entry name" value="MFS_trans_sf"/>
</dbReference>
<evidence type="ECO:0000256" key="2">
    <source>
        <dbReference type="SAM" id="Phobius"/>
    </source>
</evidence>
<feature type="transmembrane region" description="Helical" evidence="2">
    <location>
        <begin position="147"/>
        <end position="170"/>
    </location>
</feature>
<organism evidence="3 4">
    <name type="scientific">Triticum urartu</name>
    <name type="common">Red wild einkorn</name>
    <name type="synonym">Crithodium urartu</name>
    <dbReference type="NCBI Taxonomy" id="4572"/>
    <lineage>
        <taxon>Eukaryota</taxon>
        <taxon>Viridiplantae</taxon>
        <taxon>Streptophyta</taxon>
        <taxon>Embryophyta</taxon>
        <taxon>Tracheophyta</taxon>
        <taxon>Spermatophyta</taxon>
        <taxon>Magnoliopsida</taxon>
        <taxon>Liliopsida</taxon>
        <taxon>Poales</taxon>
        <taxon>Poaceae</taxon>
        <taxon>BOP clade</taxon>
        <taxon>Pooideae</taxon>
        <taxon>Triticodae</taxon>
        <taxon>Triticeae</taxon>
        <taxon>Triticinae</taxon>
        <taxon>Triticum</taxon>
    </lineage>
</organism>
<reference evidence="3" key="2">
    <citation type="submission" date="2018-03" db="EMBL/GenBank/DDBJ databases">
        <title>The Triticum urartu genome reveals the dynamic nature of wheat genome evolution.</title>
        <authorList>
            <person name="Ling H."/>
            <person name="Ma B."/>
            <person name="Shi X."/>
            <person name="Liu H."/>
            <person name="Dong L."/>
            <person name="Sun H."/>
            <person name="Cao Y."/>
            <person name="Gao Q."/>
            <person name="Zheng S."/>
            <person name="Li Y."/>
            <person name="Yu Y."/>
            <person name="Du H."/>
            <person name="Qi M."/>
            <person name="Li Y."/>
            <person name="Yu H."/>
            <person name="Cui Y."/>
            <person name="Wang N."/>
            <person name="Chen C."/>
            <person name="Wu H."/>
            <person name="Zhao Y."/>
            <person name="Zhang J."/>
            <person name="Li Y."/>
            <person name="Zhou W."/>
            <person name="Zhang B."/>
            <person name="Hu W."/>
            <person name="Eijk M."/>
            <person name="Tang J."/>
            <person name="Witsenboer H."/>
            <person name="Zhao S."/>
            <person name="Li Z."/>
            <person name="Zhang A."/>
            <person name="Wang D."/>
            <person name="Liang C."/>
        </authorList>
    </citation>
    <scope>NUCLEOTIDE SEQUENCE [LARGE SCALE GENOMIC DNA]</scope>
    <source>
        <strain evidence="3">cv. G1812</strain>
    </source>
</reference>
<sequence>MHDATGGGGEVSCTHHPSVVVGGHLLHRPHPAGHIGRAPGGADRPPDQQLQQLPDPSRLRCRLSDALPCMTGSWCRRSAASRSAMVASHCSSGLASAWRCQWRRCWCQWLWSSVAQQQLLAGLSEAFGAIGQIEFYYRQFPENMRSVAGALHFLGFALASYESGLMVVVVHRATRGHDGGPDWLAQDLDQGRVDLFYLVTAVIATINLVYFVICARWYMFKKSGDDHAGAGDV</sequence>
<keyword evidence="4" id="KW-1185">Reference proteome</keyword>
<feature type="region of interest" description="Disordered" evidence="1">
    <location>
        <begin position="30"/>
        <end position="54"/>
    </location>
</feature>
<dbReference type="AlphaFoldDB" id="A0A8R7UC90"/>
<dbReference type="PANTHER" id="PTHR11654">
    <property type="entry name" value="OLIGOPEPTIDE TRANSPORTER-RELATED"/>
    <property type="match status" value="1"/>
</dbReference>
<dbReference type="Gene3D" id="1.20.1250.20">
    <property type="entry name" value="MFS general substrate transporter like domains"/>
    <property type="match status" value="1"/>
</dbReference>
<evidence type="ECO:0000313" key="3">
    <source>
        <dbReference type="EnsemblPlants" id="TuG1812G0500000074.01.T01.cds315539"/>
    </source>
</evidence>
<name>A0A8R7UC90_TRIUA</name>
<dbReference type="Proteomes" id="UP000015106">
    <property type="component" value="Chromosome 5"/>
</dbReference>
<protein>
    <submittedName>
        <fullName evidence="3">Uncharacterized protein</fullName>
    </submittedName>
</protein>
<feature type="transmembrane region" description="Helical" evidence="2">
    <location>
        <begin position="195"/>
        <end position="213"/>
    </location>
</feature>
<dbReference type="EnsemblPlants" id="TuG1812G0500000074.01.T01">
    <property type="protein sequence ID" value="TuG1812G0500000074.01.T01.cds315539"/>
    <property type="gene ID" value="TuG1812G0500000074.01"/>
</dbReference>
<reference evidence="4" key="1">
    <citation type="journal article" date="2013" name="Nature">
        <title>Draft genome of the wheat A-genome progenitor Triticum urartu.</title>
        <authorList>
            <person name="Ling H.Q."/>
            <person name="Zhao S."/>
            <person name="Liu D."/>
            <person name="Wang J."/>
            <person name="Sun H."/>
            <person name="Zhang C."/>
            <person name="Fan H."/>
            <person name="Li D."/>
            <person name="Dong L."/>
            <person name="Tao Y."/>
            <person name="Gao C."/>
            <person name="Wu H."/>
            <person name="Li Y."/>
            <person name="Cui Y."/>
            <person name="Guo X."/>
            <person name="Zheng S."/>
            <person name="Wang B."/>
            <person name="Yu K."/>
            <person name="Liang Q."/>
            <person name="Yang W."/>
            <person name="Lou X."/>
            <person name="Chen J."/>
            <person name="Feng M."/>
            <person name="Jian J."/>
            <person name="Zhang X."/>
            <person name="Luo G."/>
            <person name="Jiang Y."/>
            <person name="Liu J."/>
            <person name="Wang Z."/>
            <person name="Sha Y."/>
            <person name="Zhang B."/>
            <person name="Wu H."/>
            <person name="Tang D."/>
            <person name="Shen Q."/>
            <person name="Xue P."/>
            <person name="Zou S."/>
            <person name="Wang X."/>
            <person name="Liu X."/>
            <person name="Wang F."/>
            <person name="Yang Y."/>
            <person name="An X."/>
            <person name="Dong Z."/>
            <person name="Zhang K."/>
            <person name="Zhang X."/>
            <person name="Luo M.C."/>
            <person name="Dvorak J."/>
            <person name="Tong Y."/>
            <person name="Wang J."/>
            <person name="Yang H."/>
            <person name="Li Z."/>
            <person name="Wang D."/>
            <person name="Zhang A."/>
            <person name="Wang J."/>
        </authorList>
    </citation>
    <scope>NUCLEOTIDE SEQUENCE</scope>
    <source>
        <strain evidence="4">cv. G1812</strain>
    </source>
</reference>
<reference evidence="3" key="3">
    <citation type="submission" date="2022-06" db="UniProtKB">
        <authorList>
            <consortium name="EnsemblPlants"/>
        </authorList>
    </citation>
    <scope>IDENTIFICATION</scope>
</reference>
<accession>A0A8R7UC90</accession>
<evidence type="ECO:0000256" key="1">
    <source>
        <dbReference type="SAM" id="MobiDB-lite"/>
    </source>
</evidence>
<keyword evidence="2" id="KW-0472">Membrane</keyword>
<proteinExistence type="predicted"/>
<evidence type="ECO:0000313" key="4">
    <source>
        <dbReference type="Proteomes" id="UP000015106"/>
    </source>
</evidence>
<dbReference type="Gramene" id="TuG1812G0500000074.01.T01">
    <property type="protein sequence ID" value="TuG1812G0500000074.01.T01.cds315539"/>
    <property type="gene ID" value="TuG1812G0500000074.01"/>
</dbReference>
<keyword evidence="2" id="KW-0812">Transmembrane</keyword>
<keyword evidence="2" id="KW-1133">Transmembrane helix</keyword>